<dbReference type="InterPro" id="IPR011711">
    <property type="entry name" value="GntR_C"/>
</dbReference>
<feature type="domain" description="HTH gntR-type" evidence="4">
    <location>
        <begin position="9"/>
        <end position="76"/>
    </location>
</feature>
<dbReference type="Gene3D" id="1.10.10.10">
    <property type="entry name" value="Winged helix-like DNA-binding domain superfamily/Winged helix DNA-binding domain"/>
    <property type="match status" value="1"/>
</dbReference>
<evidence type="ECO:0000313" key="5">
    <source>
        <dbReference type="EMBL" id="AHW62698.1"/>
    </source>
</evidence>
<dbReference type="RefSeq" id="WP_038545410.1">
    <property type="nucleotide sequence ID" value="NZ_CP006842.1"/>
</dbReference>
<dbReference type="GO" id="GO:0003700">
    <property type="term" value="F:DNA-binding transcription factor activity"/>
    <property type="evidence" value="ECO:0007669"/>
    <property type="project" value="InterPro"/>
</dbReference>
<dbReference type="SMART" id="SM00895">
    <property type="entry name" value="FCD"/>
    <property type="match status" value="1"/>
</dbReference>
<evidence type="ECO:0000256" key="1">
    <source>
        <dbReference type="ARBA" id="ARBA00023015"/>
    </source>
</evidence>
<keyword evidence="1" id="KW-0805">Transcription regulation</keyword>
<dbReference type="Pfam" id="PF00392">
    <property type="entry name" value="GntR"/>
    <property type="match status" value="1"/>
</dbReference>
<evidence type="ECO:0000313" key="6">
    <source>
        <dbReference type="Proteomes" id="UP000023703"/>
    </source>
</evidence>
<dbReference type="OrthoDB" id="4164516at2"/>
<dbReference type="InterPro" id="IPR036388">
    <property type="entry name" value="WH-like_DNA-bd_sf"/>
</dbReference>
<dbReference type="SUPFAM" id="SSF46785">
    <property type="entry name" value="Winged helix' DNA-binding domain"/>
    <property type="match status" value="1"/>
</dbReference>
<name>X5DI20_9CORY</name>
<proteinExistence type="predicted"/>
<dbReference type="AlphaFoldDB" id="X5DI20"/>
<gene>
    <name evidence="5" type="ORF">CGLY_01250</name>
</gene>
<dbReference type="eggNOG" id="COG1802">
    <property type="taxonomic scope" value="Bacteria"/>
</dbReference>
<dbReference type="PANTHER" id="PTHR43537:SF24">
    <property type="entry name" value="GLUCONATE OPERON TRANSCRIPTIONAL REPRESSOR"/>
    <property type="match status" value="1"/>
</dbReference>
<reference evidence="5 6" key="1">
    <citation type="journal article" date="2015" name="Int. J. Syst. Evol. Microbiol.">
        <title>Revisiting Corynebacterium glyciniphilum (ex Kubota et al., 1972) sp. nov., nom. rev., isolated from putrefied banana.</title>
        <authorList>
            <person name="Al-Dilaimi A."/>
            <person name="Bednarz H."/>
            <person name="Lomker A."/>
            <person name="Niehaus K."/>
            <person name="Kalinowski J."/>
            <person name="Ruckert C."/>
        </authorList>
    </citation>
    <scope>NUCLEOTIDE SEQUENCE [LARGE SCALE GENOMIC DNA]</scope>
    <source>
        <strain evidence="5">AJ 3170</strain>
    </source>
</reference>
<dbReference type="SMART" id="SM00345">
    <property type="entry name" value="HTH_GNTR"/>
    <property type="match status" value="1"/>
</dbReference>
<evidence type="ECO:0000256" key="2">
    <source>
        <dbReference type="ARBA" id="ARBA00023125"/>
    </source>
</evidence>
<dbReference type="HOGENOM" id="CLU_017584_5_5_11"/>
<dbReference type="EMBL" id="CP006842">
    <property type="protein sequence ID" value="AHW62698.1"/>
    <property type="molecule type" value="Genomic_DNA"/>
</dbReference>
<keyword evidence="3" id="KW-0804">Transcription</keyword>
<dbReference type="InterPro" id="IPR000524">
    <property type="entry name" value="Tscrpt_reg_HTH_GntR"/>
</dbReference>
<dbReference type="SUPFAM" id="SSF48008">
    <property type="entry name" value="GntR ligand-binding domain-like"/>
    <property type="match status" value="1"/>
</dbReference>
<accession>X5DI20</accession>
<evidence type="ECO:0000256" key="3">
    <source>
        <dbReference type="ARBA" id="ARBA00023163"/>
    </source>
</evidence>
<dbReference type="InterPro" id="IPR008920">
    <property type="entry name" value="TF_FadR/GntR_C"/>
</dbReference>
<dbReference type="KEGG" id="cgy:CGLY_01250"/>
<dbReference type="PANTHER" id="PTHR43537">
    <property type="entry name" value="TRANSCRIPTIONAL REGULATOR, GNTR FAMILY"/>
    <property type="match status" value="1"/>
</dbReference>
<dbReference type="GO" id="GO:0003677">
    <property type="term" value="F:DNA binding"/>
    <property type="evidence" value="ECO:0007669"/>
    <property type="project" value="UniProtKB-KW"/>
</dbReference>
<dbReference type="CDD" id="cd07377">
    <property type="entry name" value="WHTH_GntR"/>
    <property type="match status" value="1"/>
</dbReference>
<organism evidence="5 6">
    <name type="scientific">Corynebacterium glyciniphilum AJ 3170</name>
    <dbReference type="NCBI Taxonomy" id="1404245"/>
    <lineage>
        <taxon>Bacteria</taxon>
        <taxon>Bacillati</taxon>
        <taxon>Actinomycetota</taxon>
        <taxon>Actinomycetes</taxon>
        <taxon>Mycobacteriales</taxon>
        <taxon>Corynebacteriaceae</taxon>
        <taxon>Corynebacterium</taxon>
    </lineage>
</organism>
<keyword evidence="2" id="KW-0238">DNA-binding</keyword>
<dbReference type="Pfam" id="PF07729">
    <property type="entry name" value="FCD"/>
    <property type="match status" value="1"/>
</dbReference>
<dbReference type="InterPro" id="IPR036390">
    <property type="entry name" value="WH_DNA-bd_sf"/>
</dbReference>
<dbReference type="Gene3D" id="1.20.120.530">
    <property type="entry name" value="GntR ligand-binding domain-like"/>
    <property type="match status" value="1"/>
</dbReference>
<dbReference type="STRING" id="1404245.CGLY_01250"/>
<dbReference type="Proteomes" id="UP000023703">
    <property type="component" value="Chromosome"/>
</dbReference>
<keyword evidence="6" id="KW-1185">Reference proteome</keyword>
<protein>
    <submittedName>
        <fullName evidence="5">Putative transcriptional regulator, GntR-family</fullName>
    </submittedName>
</protein>
<dbReference type="PROSITE" id="PS50949">
    <property type="entry name" value="HTH_GNTR"/>
    <property type="match status" value="1"/>
</dbReference>
<sequence>MSDEVRNGALLAESVLYRLREEIISGTLSPGTPLSVPGIAARFDVSRSPVREAVQQLTVEGVAEYRPHAGARVAALDRGTLEQVFELREVLDGLAAGQATGEATTEDIAELRSLLDCQEVNLESPPDPLRDSRLDLDFHTRIREISGNRPLCDALMKLDIQGYLYRSDAWHGALNRTLSFREHGAIVDAIEAGDARAAATAASSHAGAVLVRILRG</sequence>
<evidence type="ECO:0000259" key="4">
    <source>
        <dbReference type="PROSITE" id="PS50949"/>
    </source>
</evidence>